<evidence type="ECO:0000313" key="2">
    <source>
        <dbReference type="Proteomes" id="UP000600588"/>
    </source>
</evidence>
<protein>
    <recommendedName>
        <fullName evidence="3">Tetratricopeptide repeat protein</fullName>
    </recommendedName>
</protein>
<dbReference type="PANTHER" id="PTHR45588:SF1">
    <property type="entry name" value="WW DOMAIN-CONTAINING PROTEIN"/>
    <property type="match status" value="1"/>
</dbReference>
<dbReference type="Gene3D" id="1.25.40.10">
    <property type="entry name" value="Tetratricopeptide repeat domain"/>
    <property type="match status" value="2"/>
</dbReference>
<dbReference type="PANTHER" id="PTHR45588">
    <property type="entry name" value="TPR DOMAIN-CONTAINING PROTEIN"/>
    <property type="match status" value="1"/>
</dbReference>
<evidence type="ECO:0000313" key="1">
    <source>
        <dbReference type="EMBL" id="MBD0831584.1"/>
    </source>
</evidence>
<accession>A0A8J6UBX4</accession>
<dbReference type="SMART" id="SM00028">
    <property type="entry name" value="TPR"/>
    <property type="match status" value="3"/>
</dbReference>
<gene>
    <name evidence="1" type="ORF">ICJ83_05510</name>
</gene>
<reference evidence="1 2" key="1">
    <citation type="submission" date="2020-09" db="EMBL/GenBank/DDBJ databases">
        <title>TT11 complete genome.</title>
        <authorList>
            <person name="Wu Z."/>
        </authorList>
    </citation>
    <scope>NUCLEOTIDE SEQUENCE [LARGE SCALE GENOMIC DNA]</scope>
    <source>
        <strain evidence="1 2">TT11</strain>
    </source>
</reference>
<dbReference type="Proteomes" id="UP000600588">
    <property type="component" value="Unassembled WGS sequence"/>
</dbReference>
<evidence type="ECO:0008006" key="3">
    <source>
        <dbReference type="Google" id="ProtNLM"/>
    </source>
</evidence>
<dbReference type="SUPFAM" id="SSF48452">
    <property type="entry name" value="TPR-like"/>
    <property type="match status" value="1"/>
</dbReference>
<organism evidence="1 2">
    <name type="scientific">Aestuariibaculum sediminum</name>
    <dbReference type="NCBI Taxonomy" id="2770637"/>
    <lineage>
        <taxon>Bacteria</taxon>
        <taxon>Pseudomonadati</taxon>
        <taxon>Bacteroidota</taxon>
        <taxon>Flavobacteriia</taxon>
        <taxon>Flavobacteriales</taxon>
        <taxon>Flavobacteriaceae</taxon>
    </lineage>
</organism>
<dbReference type="AlphaFoldDB" id="A0A8J6UBX4"/>
<dbReference type="InterPro" id="IPR011990">
    <property type="entry name" value="TPR-like_helical_dom_sf"/>
</dbReference>
<proteinExistence type="predicted"/>
<keyword evidence="2" id="KW-1185">Reference proteome</keyword>
<sequence>MNYSNHTQIKLGFILFLLFFSCKKDKRNQNLTGLNLLRGELQLCGTGQFGDINFSESCSYETRETFNLAIALLHSFEYVEAEKAFVKVIDQDPECAMAYWGVAMSIYHGLWAPPTPSVLTKGKKLIAISKKLPKSEKATQYIEAIGAFYDNWKTIDNQTRKEKYARKMLEMYQKYNDDTEVSVFYALALRASALPTDQSYLKQREAGKILEELFKKEPNHPGIAHYIIHSYDYPELAKLGLSTARRYANIAPNSAHAQHMPSHIFTRLGLWDESISANLRSAESAICYAESVAPGAHWDEEVHAMDYLVYAYLQTGNNKLAYEQYKYLKSFKEIFPPNFKIAYTAAAIPARLAVENKNWYEAAQLNLLQNLDIEWNKFPWQTSLLHFAKALGNIHLNNLEAVQNELNVLHAAKQKLTIINDDYKANQVAIQIKTIDAWLNFKNGHTDKAIELMKTAAEMESKTSKHPVTPGEILPADELLADMFLMLKKPQQALNYYELNLKKHPNRFNGLYGAAVSANQLGNKNKALKYFNLLIQQSKKSDSDRPEIAEANTFLNQYVP</sequence>
<dbReference type="InterPro" id="IPR019734">
    <property type="entry name" value="TPR_rpt"/>
</dbReference>
<name>A0A8J6UBX4_9FLAO</name>
<comment type="caution">
    <text evidence="1">The sequence shown here is derived from an EMBL/GenBank/DDBJ whole genome shotgun (WGS) entry which is preliminary data.</text>
</comment>
<dbReference type="EMBL" id="JACVXB010000002">
    <property type="protein sequence ID" value="MBD0831584.1"/>
    <property type="molecule type" value="Genomic_DNA"/>
</dbReference>